<sequence length="101" mass="10559">MAAMAMVGLGIGAGASAQTLDFLCDSGVCYADILGFPTPPVRYEWISWPSGAVNFPAVCAYADNYCVYSCPSPLYPTGYIGVTVYDGLNNLIGTDSTVVCP</sequence>
<dbReference type="STRING" id="1300342.I596_742"/>
<dbReference type="EMBL" id="CP015249">
    <property type="protein sequence ID" value="ANB16778.1"/>
    <property type="molecule type" value="Genomic_DNA"/>
</dbReference>
<proteinExistence type="predicted"/>
<dbReference type="Proteomes" id="UP000076830">
    <property type="component" value="Chromosome"/>
</dbReference>
<dbReference type="AlphaFoldDB" id="A0A160DRK1"/>
<protein>
    <submittedName>
        <fullName evidence="1">Uncharacterized protein</fullName>
    </submittedName>
</protein>
<evidence type="ECO:0000313" key="1">
    <source>
        <dbReference type="EMBL" id="ANB16778.1"/>
    </source>
</evidence>
<reference evidence="1 2" key="1">
    <citation type="submission" date="2016-04" db="EMBL/GenBank/DDBJ databases">
        <title>Complete genome sequence of Dokdonella koreensis DS-123T.</title>
        <authorList>
            <person name="Kim J.F."/>
            <person name="Lee H."/>
            <person name="Kwak M.-J."/>
        </authorList>
    </citation>
    <scope>NUCLEOTIDE SEQUENCE [LARGE SCALE GENOMIC DNA]</scope>
    <source>
        <strain evidence="1 2">DS-123</strain>
    </source>
</reference>
<evidence type="ECO:0000313" key="2">
    <source>
        <dbReference type="Proteomes" id="UP000076830"/>
    </source>
</evidence>
<organism evidence="1 2">
    <name type="scientific">Dokdonella koreensis DS-123</name>
    <dbReference type="NCBI Taxonomy" id="1300342"/>
    <lineage>
        <taxon>Bacteria</taxon>
        <taxon>Pseudomonadati</taxon>
        <taxon>Pseudomonadota</taxon>
        <taxon>Gammaproteobacteria</taxon>
        <taxon>Lysobacterales</taxon>
        <taxon>Rhodanobacteraceae</taxon>
        <taxon>Dokdonella</taxon>
    </lineage>
</organism>
<keyword evidence="2" id="KW-1185">Reference proteome</keyword>
<name>A0A160DRK1_9GAMM</name>
<dbReference type="KEGG" id="dko:I596_742"/>
<accession>A0A160DRK1</accession>
<gene>
    <name evidence="1" type="ORF">I596_742</name>
</gene>